<keyword evidence="4 6" id="KW-1133">Transmembrane helix</keyword>
<reference evidence="7" key="2">
    <citation type="submission" date="2021-08" db="EMBL/GenBank/DDBJ databases">
        <authorList>
            <person name="Tani A."/>
            <person name="Ola A."/>
            <person name="Ogura Y."/>
            <person name="Katsura K."/>
            <person name="Hayashi T."/>
        </authorList>
    </citation>
    <scope>NUCLEOTIDE SEQUENCE</scope>
    <source>
        <strain evidence="7">LMG 23639</strain>
    </source>
</reference>
<accession>A0ABQ4SUL0</accession>
<dbReference type="RefSeq" id="WP_238274789.1">
    <property type="nucleotide sequence ID" value="NZ_BPQR01000023.1"/>
</dbReference>
<evidence type="ECO:0000313" key="7">
    <source>
        <dbReference type="EMBL" id="GJE06160.1"/>
    </source>
</evidence>
<reference evidence="7" key="1">
    <citation type="journal article" date="2021" name="Front. Microbiol.">
        <title>Comprehensive Comparative Genomics and Phenotyping of Methylobacterium Species.</title>
        <authorList>
            <person name="Alessa O."/>
            <person name="Ogura Y."/>
            <person name="Fujitani Y."/>
            <person name="Takami H."/>
            <person name="Hayashi T."/>
            <person name="Sahin N."/>
            <person name="Tani A."/>
        </authorList>
    </citation>
    <scope>NUCLEOTIDE SEQUENCE</scope>
    <source>
        <strain evidence="7">LMG 23639</strain>
    </source>
</reference>
<evidence type="ECO:0000256" key="4">
    <source>
        <dbReference type="ARBA" id="ARBA00022989"/>
    </source>
</evidence>
<keyword evidence="2" id="KW-1003">Cell membrane</keyword>
<evidence type="ECO:0008006" key="9">
    <source>
        <dbReference type="Google" id="ProtNLM"/>
    </source>
</evidence>
<proteinExistence type="predicted"/>
<comment type="subcellular location">
    <subcellularLocation>
        <location evidence="1">Cell membrane</location>
        <topology evidence="1">Multi-pass membrane protein</topology>
    </subcellularLocation>
</comment>
<feature type="transmembrane region" description="Helical" evidence="6">
    <location>
        <begin position="288"/>
        <end position="310"/>
    </location>
</feature>
<evidence type="ECO:0000313" key="8">
    <source>
        <dbReference type="Proteomes" id="UP001055102"/>
    </source>
</evidence>
<evidence type="ECO:0000256" key="1">
    <source>
        <dbReference type="ARBA" id="ARBA00004651"/>
    </source>
</evidence>
<feature type="transmembrane region" description="Helical" evidence="6">
    <location>
        <begin position="110"/>
        <end position="130"/>
    </location>
</feature>
<feature type="transmembrane region" description="Helical" evidence="6">
    <location>
        <begin position="208"/>
        <end position="227"/>
    </location>
</feature>
<gene>
    <name evidence="7" type="ORF">AOPFMNJM_1473</name>
</gene>
<name>A0ABQ4SUL0_9HYPH</name>
<keyword evidence="3 6" id="KW-0812">Transmembrane</keyword>
<feature type="transmembrane region" description="Helical" evidence="6">
    <location>
        <begin position="84"/>
        <end position="104"/>
    </location>
</feature>
<feature type="transmembrane region" description="Helical" evidence="6">
    <location>
        <begin position="174"/>
        <end position="192"/>
    </location>
</feature>
<dbReference type="PANTHER" id="PTHR30250">
    <property type="entry name" value="PST FAMILY PREDICTED COLANIC ACID TRANSPORTER"/>
    <property type="match status" value="1"/>
</dbReference>
<dbReference type="EMBL" id="BPQR01000023">
    <property type="protein sequence ID" value="GJE06160.1"/>
    <property type="molecule type" value="Genomic_DNA"/>
</dbReference>
<evidence type="ECO:0000256" key="2">
    <source>
        <dbReference type="ARBA" id="ARBA00022475"/>
    </source>
</evidence>
<feature type="transmembrane region" description="Helical" evidence="6">
    <location>
        <begin position="233"/>
        <end position="258"/>
    </location>
</feature>
<sequence length="432" mass="45580">MRLRLRGLSAKFAVILSGELVQSLFHFGVNIALVRSLVAYDYGLFAIVFTVGGIGITYIRSLVAVPATLFLARSLGRLAERGHDVTFGAAATLVALGLGGIVTLGLLPTLGLGALTGGAFVALYTFRAYLRIVLLARAASRIAGFSDIAYAGSGTLFGALLLHGDGTLLLDHAFIALALAHATGIAVAYAALRQPVRLRFRPSLRRRYAAIWPTLVWSLVGITSTNIQGQGLTLLFALIAGPAAYAPIAATLVLFAPLRIPTNALTNMVLPEITGLLAGNRLEPARRLVTRSTAIIAAGCLVYGAAMWVGLPIIEHHLFKGRFLHEPMELIGLGVWSVVTVSLLYAIPRAFLEAAAAFRDIAYGATVAAVIGFVVMVPVLLTVSPPWALAGLLASEAATALWCWRCFGRRSRGDDPASDTSDAFVAGLPARS</sequence>
<dbReference type="Proteomes" id="UP001055102">
    <property type="component" value="Unassembled WGS sequence"/>
</dbReference>
<keyword evidence="8" id="KW-1185">Reference proteome</keyword>
<comment type="caution">
    <text evidence="7">The sequence shown here is derived from an EMBL/GenBank/DDBJ whole genome shotgun (WGS) entry which is preliminary data.</text>
</comment>
<keyword evidence="5 6" id="KW-0472">Membrane</keyword>
<evidence type="ECO:0000256" key="3">
    <source>
        <dbReference type="ARBA" id="ARBA00022692"/>
    </source>
</evidence>
<dbReference type="InterPro" id="IPR050833">
    <property type="entry name" value="Poly_Biosynth_Transport"/>
</dbReference>
<dbReference type="PANTHER" id="PTHR30250:SF26">
    <property type="entry name" value="PSMA PROTEIN"/>
    <property type="match status" value="1"/>
</dbReference>
<feature type="transmembrane region" description="Helical" evidence="6">
    <location>
        <begin position="330"/>
        <end position="348"/>
    </location>
</feature>
<evidence type="ECO:0000256" key="5">
    <source>
        <dbReference type="ARBA" id="ARBA00023136"/>
    </source>
</evidence>
<feature type="transmembrane region" description="Helical" evidence="6">
    <location>
        <begin position="142"/>
        <end position="162"/>
    </location>
</feature>
<feature type="transmembrane region" description="Helical" evidence="6">
    <location>
        <begin position="12"/>
        <end position="33"/>
    </location>
</feature>
<feature type="transmembrane region" description="Helical" evidence="6">
    <location>
        <begin position="360"/>
        <end position="381"/>
    </location>
</feature>
<feature type="transmembrane region" description="Helical" evidence="6">
    <location>
        <begin position="45"/>
        <end position="72"/>
    </location>
</feature>
<feature type="transmembrane region" description="Helical" evidence="6">
    <location>
        <begin position="387"/>
        <end position="404"/>
    </location>
</feature>
<evidence type="ECO:0000256" key="6">
    <source>
        <dbReference type="SAM" id="Phobius"/>
    </source>
</evidence>
<protein>
    <recommendedName>
        <fullName evidence="9">Membrane protein involved in the export of O-antigen and teichoic acid</fullName>
    </recommendedName>
</protein>
<organism evidence="7 8">
    <name type="scientific">Methylobacterium jeotgali</name>
    <dbReference type="NCBI Taxonomy" id="381630"/>
    <lineage>
        <taxon>Bacteria</taxon>
        <taxon>Pseudomonadati</taxon>
        <taxon>Pseudomonadota</taxon>
        <taxon>Alphaproteobacteria</taxon>
        <taxon>Hyphomicrobiales</taxon>
        <taxon>Methylobacteriaceae</taxon>
        <taxon>Methylobacterium</taxon>
    </lineage>
</organism>